<dbReference type="PANTHER" id="PTHR16040:SF6">
    <property type="entry name" value="BOREALIN"/>
    <property type="match status" value="1"/>
</dbReference>
<feature type="compositionally biased region" description="Basic residues" evidence="10">
    <location>
        <begin position="192"/>
        <end position="208"/>
    </location>
</feature>
<feature type="region of interest" description="Disordered" evidence="10">
    <location>
        <begin position="187"/>
        <end position="208"/>
    </location>
</feature>
<sequence length="325" mass="34802">DELARVLRYGGAGLVGVFLPLNGAERAAKSRGEWTCTSRKPVGVSECWYPSEAACSLLGKPLCAAFCSSAVLKYSCAYCRSCCGSLLKKNVFFLAKGGSKKALEAAATADLEITEINKLTAEVIQTPLKVIKKVEKSKQVIEAIEEEAESPLLPVAKKAKHDSQVCPTPEVENTLSRTGKVRASIKKAPVSRSRKAPSARVKRMSKRSSKNNFITPATGRIVDSCVQGGTSIVTPRFDSRIFKTPGLRTPALNERVYTVSANGSPLAEGNDVFITVPVGGGESIRLTASDLTKKNLLHLNPEAQGIMKKLSVRLAQACSGAKTHR</sequence>
<dbReference type="GO" id="GO:0051301">
    <property type="term" value="P:cell division"/>
    <property type="evidence" value="ECO:0007669"/>
    <property type="project" value="UniProtKB-KW"/>
</dbReference>
<dbReference type="GO" id="GO:0000070">
    <property type="term" value="P:mitotic sister chromatid segregation"/>
    <property type="evidence" value="ECO:0007669"/>
    <property type="project" value="TreeGrafter"/>
</dbReference>
<evidence type="ECO:0000256" key="8">
    <source>
        <dbReference type="ARBA" id="ARBA00023306"/>
    </source>
</evidence>
<dbReference type="Pfam" id="PF10512">
    <property type="entry name" value="Borealin"/>
    <property type="match status" value="1"/>
</dbReference>
<accession>A0A8B9DBG5</accession>
<keyword evidence="13" id="KW-1185">Reference proteome</keyword>
<dbReference type="GO" id="GO:0032133">
    <property type="term" value="C:chromosome passenger complex"/>
    <property type="evidence" value="ECO:0007669"/>
    <property type="project" value="TreeGrafter"/>
</dbReference>
<dbReference type="InterPro" id="IPR046466">
    <property type="entry name" value="Borealin_C"/>
</dbReference>
<evidence type="ECO:0000256" key="5">
    <source>
        <dbReference type="ARBA" id="ARBA00022618"/>
    </source>
</evidence>
<proteinExistence type="inferred from homology"/>
<dbReference type="InterPro" id="IPR018867">
    <property type="entry name" value="Cell_div_borealin"/>
</dbReference>
<evidence type="ECO:0000256" key="1">
    <source>
        <dbReference type="ARBA" id="ARBA00004123"/>
    </source>
</evidence>
<dbReference type="Ensembl" id="ENSACDT00005004705.1">
    <property type="protein sequence ID" value="ENSACDP00005003890.1"/>
    <property type="gene ID" value="ENSACDG00005002845.1"/>
</dbReference>
<dbReference type="AlphaFoldDB" id="A0A8B9DBG5"/>
<evidence type="ECO:0000256" key="4">
    <source>
        <dbReference type="ARBA" id="ARBA00022454"/>
    </source>
</evidence>
<evidence type="ECO:0000313" key="12">
    <source>
        <dbReference type="Ensembl" id="ENSACDP00005003890.1"/>
    </source>
</evidence>
<name>A0A8B9DBG5_ANSCY</name>
<evidence type="ECO:0000256" key="10">
    <source>
        <dbReference type="SAM" id="MobiDB-lite"/>
    </source>
</evidence>
<evidence type="ECO:0000256" key="7">
    <source>
        <dbReference type="ARBA" id="ARBA00023242"/>
    </source>
</evidence>
<reference evidence="12" key="2">
    <citation type="submission" date="2025-09" db="UniProtKB">
        <authorList>
            <consortium name="Ensembl"/>
        </authorList>
    </citation>
    <scope>IDENTIFICATION</scope>
</reference>
<dbReference type="GO" id="GO:0000775">
    <property type="term" value="C:chromosome, centromeric region"/>
    <property type="evidence" value="ECO:0007669"/>
    <property type="project" value="UniProtKB-SubCell"/>
</dbReference>
<keyword evidence="8" id="KW-0131">Cell cycle</keyword>
<keyword evidence="5" id="KW-0132">Cell division</keyword>
<evidence type="ECO:0000313" key="13">
    <source>
        <dbReference type="Proteomes" id="UP000694521"/>
    </source>
</evidence>
<keyword evidence="7" id="KW-0539">Nucleus</keyword>
<dbReference type="GO" id="GO:0051233">
    <property type="term" value="C:spindle midzone"/>
    <property type="evidence" value="ECO:0007669"/>
    <property type="project" value="TreeGrafter"/>
</dbReference>
<dbReference type="PANTHER" id="PTHR16040">
    <property type="entry name" value="AUSTRALIN, ISOFORM A-RELATED"/>
    <property type="match status" value="1"/>
</dbReference>
<evidence type="ECO:0000256" key="9">
    <source>
        <dbReference type="ARBA" id="ARBA00023328"/>
    </source>
</evidence>
<keyword evidence="9" id="KW-0137">Centromere</keyword>
<protein>
    <submittedName>
        <fullName evidence="12">Cell division cycle associated 8</fullName>
    </submittedName>
</protein>
<dbReference type="Gene3D" id="6.10.140.560">
    <property type="match status" value="1"/>
</dbReference>
<organism evidence="12 13">
    <name type="scientific">Anser cygnoides</name>
    <name type="common">Swan goose</name>
    <dbReference type="NCBI Taxonomy" id="8845"/>
    <lineage>
        <taxon>Eukaryota</taxon>
        <taxon>Metazoa</taxon>
        <taxon>Chordata</taxon>
        <taxon>Craniata</taxon>
        <taxon>Vertebrata</taxon>
        <taxon>Euteleostomi</taxon>
        <taxon>Archelosauria</taxon>
        <taxon>Archosauria</taxon>
        <taxon>Dinosauria</taxon>
        <taxon>Saurischia</taxon>
        <taxon>Theropoda</taxon>
        <taxon>Coelurosauria</taxon>
        <taxon>Aves</taxon>
        <taxon>Neognathae</taxon>
        <taxon>Galloanserae</taxon>
        <taxon>Anseriformes</taxon>
        <taxon>Anatidae</taxon>
        <taxon>Anserinae</taxon>
        <taxon>Anser</taxon>
    </lineage>
</organism>
<comment type="subcellular location">
    <subcellularLocation>
        <location evidence="2">Chromosome</location>
        <location evidence="2">Centromere</location>
    </subcellularLocation>
    <subcellularLocation>
        <location evidence="1">Nucleus</location>
    </subcellularLocation>
</comment>
<reference evidence="12" key="1">
    <citation type="submission" date="2025-08" db="UniProtKB">
        <authorList>
            <consortium name="Ensembl"/>
        </authorList>
    </citation>
    <scope>IDENTIFICATION</scope>
</reference>
<evidence type="ECO:0000256" key="3">
    <source>
        <dbReference type="ARBA" id="ARBA00009914"/>
    </source>
</evidence>
<keyword evidence="4" id="KW-0158">Chromosome</keyword>
<comment type="similarity">
    <text evidence="3">Belongs to the borealin family.</text>
</comment>
<keyword evidence="6" id="KW-0498">Mitosis</keyword>
<dbReference type="Proteomes" id="UP000694521">
    <property type="component" value="Unplaced"/>
</dbReference>
<evidence type="ECO:0000256" key="6">
    <source>
        <dbReference type="ARBA" id="ARBA00022776"/>
    </source>
</evidence>
<evidence type="ECO:0000256" key="2">
    <source>
        <dbReference type="ARBA" id="ARBA00004584"/>
    </source>
</evidence>
<evidence type="ECO:0000259" key="11">
    <source>
        <dbReference type="Pfam" id="PF10512"/>
    </source>
</evidence>
<feature type="domain" description="Borealin C-terminal" evidence="11">
    <location>
        <begin position="207"/>
        <end position="319"/>
    </location>
</feature>
<dbReference type="GO" id="GO:0005634">
    <property type="term" value="C:nucleus"/>
    <property type="evidence" value="ECO:0007669"/>
    <property type="project" value="UniProtKB-SubCell"/>
</dbReference>